<feature type="transmembrane region" description="Helical" evidence="1">
    <location>
        <begin position="37"/>
        <end position="57"/>
    </location>
</feature>
<evidence type="ECO:0000256" key="1">
    <source>
        <dbReference type="SAM" id="Phobius"/>
    </source>
</evidence>
<keyword evidence="3" id="KW-1185">Reference proteome</keyword>
<dbReference type="Proteomes" id="UP000054270">
    <property type="component" value="Unassembled WGS sequence"/>
</dbReference>
<accession>A0A0D2MD20</accession>
<keyword evidence="1" id="KW-0812">Transmembrane</keyword>
<evidence type="ECO:0000313" key="2">
    <source>
        <dbReference type="EMBL" id="KJA21413.1"/>
    </source>
</evidence>
<gene>
    <name evidence="2" type="ORF">HYPSUDRAFT_731717</name>
</gene>
<keyword evidence="1" id="KW-0472">Membrane</keyword>
<evidence type="ECO:0000313" key="3">
    <source>
        <dbReference type="Proteomes" id="UP000054270"/>
    </source>
</evidence>
<feature type="transmembrane region" description="Helical" evidence="1">
    <location>
        <begin position="63"/>
        <end position="85"/>
    </location>
</feature>
<sequence length="126" mass="14535">MYSTHLWPASTLFYISSFYLHSLRVAPHNLVFPVVYLPRHFVSFSIMYFVSVVNILFNVFERIWILAYTSMCIVCSPNYTAIFGAQGLMRAHLMLQIPYSSSHAAVHCYPESLYIHGDIFISSSNR</sequence>
<proteinExistence type="predicted"/>
<keyword evidence="1" id="KW-1133">Transmembrane helix</keyword>
<dbReference type="AlphaFoldDB" id="A0A0D2MD20"/>
<reference evidence="3" key="1">
    <citation type="submission" date="2014-04" db="EMBL/GenBank/DDBJ databases">
        <title>Evolutionary Origins and Diversification of the Mycorrhizal Mutualists.</title>
        <authorList>
            <consortium name="DOE Joint Genome Institute"/>
            <consortium name="Mycorrhizal Genomics Consortium"/>
            <person name="Kohler A."/>
            <person name="Kuo A."/>
            <person name="Nagy L.G."/>
            <person name="Floudas D."/>
            <person name="Copeland A."/>
            <person name="Barry K.W."/>
            <person name="Cichocki N."/>
            <person name="Veneault-Fourrey C."/>
            <person name="LaButti K."/>
            <person name="Lindquist E.A."/>
            <person name="Lipzen A."/>
            <person name="Lundell T."/>
            <person name="Morin E."/>
            <person name="Murat C."/>
            <person name="Riley R."/>
            <person name="Ohm R."/>
            <person name="Sun H."/>
            <person name="Tunlid A."/>
            <person name="Henrissat B."/>
            <person name="Grigoriev I.V."/>
            <person name="Hibbett D.S."/>
            <person name="Martin F."/>
        </authorList>
    </citation>
    <scope>NUCLEOTIDE SEQUENCE [LARGE SCALE GENOMIC DNA]</scope>
    <source>
        <strain evidence="3">FD-334 SS-4</strain>
    </source>
</reference>
<name>A0A0D2MD20_HYPSF</name>
<protein>
    <submittedName>
        <fullName evidence="2">Uncharacterized protein</fullName>
    </submittedName>
</protein>
<organism evidence="2 3">
    <name type="scientific">Hypholoma sublateritium (strain FD-334 SS-4)</name>
    <dbReference type="NCBI Taxonomy" id="945553"/>
    <lineage>
        <taxon>Eukaryota</taxon>
        <taxon>Fungi</taxon>
        <taxon>Dikarya</taxon>
        <taxon>Basidiomycota</taxon>
        <taxon>Agaricomycotina</taxon>
        <taxon>Agaricomycetes</taxon>
        <taxon>Agaricomycetidae</taxon>
        <taxon>Agaricales</taxon>
        <taxon>Agaricineae</taxon>
        <taxon>Strophariaceae</taxon>
        <taxon>Hypholoma</taxon>
    </lineage>
</organism>
<dbReference type="EMBL" id="KN817558">
    <property type="protein sequence ID" value="KJA21413.1"/>
    <property type="molecule type" value="Genomic_DNA"/>
</dbReference>